<accession>A0ACA9Y526</accession>
<keyword evidence="2" id="KW-1185">Reference proteome</keyword>
<sequence length="421" mass="49131">MELFHLSPYYGATMTLFVIDIVRAARLKEIYGSKCQTMSREGWFMINNHPLKKVKVRGTVKSLMVKEFDDISKNFVVLNIDDSSGIASNIGVKVDAKLWFPQLLECEGRTVEVTGEVYWYYRKEIVCDTLMLLQTDLEGEIRHWKECFETRDKLRIPWTYKPPTNKVNLIPPFMNDERLGGGDMEVEILEAGEKDKRDVDMDEVVEIDSESDSDNDREIVINEVIELDSESDSDIEALSPSTHPTTHSRTHSTSPEIKLITESQLLTEILIFLLKRNCQPTSLTEIYNDPMINNKLNDHLMIQMTVKRGSGTPSEILNQKYQLFHYLRHELVMMRLIVTTKSQIVFSKELSKLKDSVKSYLHQVKVENLCFNVENFSRIYCNQNHINVTSKILNGIIEWIILQERHLWRYDRKRIEWIFNA</sequence>
<organism evidence="1 2">
    <name type="scientific">[Candida] jaroonii</name>
    <dbReference type="NCBI Taxonomy" id="467808"/>
    <lineage>
        <taxon>Eukaryota</taxon>
        <taxon>Fungi</taxon>
        <taxon>Dikarya</taxon>
        <taxon>Ascomycota</taxon>
        <taxon>Saccharomycotina</taxon>
        <taxon>Pichiomycetes</taxon>
        <taxon>Debaryomycetaceae</taxon>
        <taxon>Yamadazyma</taxon>
    </lineage>
</organism>
<evidence type="ECO:0000313" key="2">
    <source>
        <dbReference type="Proteomes" id="UP001152531"/>
    </source>
</evidence>
<comment type="caution">
    <text evidence="1">The sequence shown here is derived from an EMBL/GenBank/DDBJ whole genome shotgun (WGS) entry which is preliminary data.</text>
</comment>
<reference evidence="1" key="1">
    <citation type="submission" date="2022-06" db="EMBL/GenBank/DDBJ databases">
        <authorList>
            <person name="Legras J.-L."/>
            <person name="Devillers H."/>
            <person name="Grondin C."/>
        </authorList>
    </citation>
    <scope>NUCLEOTIDE SEQUENCE</scope>
    <source>
        <strain evidence="1">CLIB 1444</strain>
    </source>
</reference>
<protein>
    <submittedName>
        <fullName evidence="1">Uncharacterized protein</fullName>
    </submittedName>
</protein>
<evidence type="ECO:0000313" key="1">
    <source>
        <dbReference type="EMBL" id="CAH6719992.1"/>
    </source>
</evidence>
<proteinExistence type="predicted"/>
<dbReference type="EMBL" id="CALSDN010000003">
    <property type="protein sequence ID" value="CAH6719992.1"/>
    <property type="molecule type" value="Genomic_DNA"/>
</dbReference>
<name>A0ACA9Y526_9ASCO</name>
<gene>
    <name evidence="1" type="ORF">CLIB1444_03S02014</name>
</gene>
<dbReference type="Proteomes" id="UP001152531">
    <property type="component" value="Unassembled WGS sequence"/>
</dbReference>